<dbReference type="PANTHER" id="PTHR43046:SF14">
    <property type="entry name" value="MUTT_NUDIX FAMILY PROTEIN"/>
    <property type="match status" value="1"/>
</dbReference>
<dbReference type="Pfam" id="PF00293">
    <property type="entry name" value="NUDIX"/>
    <property type="match status" value="1"/>
</dbReference>
<feature type="domain" description="Nudix hydrolase" evidence="3">
    <location>
        <begin position="6"/>
        <end position="143"/>
    </location>
</feature>
<name>A0A0G1JZ81_9BACT</name>
<evidence type="ECO:0000313" key="5">
    <source>
        <dbReference type="Proteomes" id="UP000034736"/>
    </source>
</evidence>
<evidence type="ECO:0000256" key="1">
    <source>
        <dbReference type="ARBA" id="ARBA00001946"/>
    </source>
</evidence>
<dbReference type="SUPFAM" id="SSF55811">
    <property type="entry name" value="Nudix"/>
    <property type="match status" value="1"/>
</dbReference>
<accession>A0A0G1JZ81</accession>
<dbReference type="EMBL" id="LCHU01000018">
    <property type="protein sequence ID" value="KKT40799.1"/>
    <property type="molecule type" value="Genomic_DNA"/>
</dbReference>
<dbReference type="Proteomes" id="UP000034736">
    <property type="component" value="Unassembled WGS sequence"/>
</dbReference>
<keyword evidence="2" id="KW-0378">Hydrolase</keyword>
<dbReference type="Gene3D" id="3.90.79.10">
    <property type="entry name" value="Nucleoside Triphosphate Pyrophosphohydrolase"/>
    <property type="match status" value="1"/>
</dbReference>
<comment type="cofactor">
    <cofactor evidence="1">
        <name>Mg(2+)</name>
        <dbReference type="ChEBI" id="CHEBI:18420"/>
    </cofactor>
</comment>
<evidence type="ECO:0000313" key="4">
    <source>
        <dbReference type="EMBL" id="KKT40799.1"/>
    </source>
</evidence>
<reference evidence="4 5" key="1">
    <citation type="journal article" date="2015" name="Nature">
        <title>rRNA introns, odd ribosomes, and small enigmatic genomes across a large radiation of phyla.</title>
        <authorList>
            <person name="Brown C.T."/>
            <person name="Hug L.A."/>
            <person name="Thomas B.C."/>
            <person name="Sharon I."/>
            <person name="Castelle C.J."/>
            <person name="Singh A."/>
            <person name="Wilkins M.J."/>
            <person name="Williams K.H."/>
            <person name="Banfield J.F."/>
        </authorList>
    </citation>
    <scope>NUCLEOTIDE SEQUENCE [LARGE SCALE GENOMIC DNA]</scope>
</reference>
<dbReference type="InterPro" id="IPR000086">
    <property type="entry name" value="NUDIX_hydrolase_dom"/>
</dbReference>
<evidence type="ECO:0000259" key="3">
    <source>
        <dbReference type="PROSITE" id="PS51462"/>
    </source>
</evidence>
<dbReference type="CDD" id="cd02883">
    <property type="entry name" value="NUDIX_Hydrolase"/>
    <property type="match status" value="1"/>
</dbReference>
<dbReference type="STRING" id="1618647.UW30_C0018G0019"/>
<evidence type="ECO:0000256" key="2">
    <source>
        <dbReference type="ARBA" id="ARBA00022801"/>
    </source>
</evidence>
<gene>
    <name evidence="4" type="ORF">UW30_C0018G0019</name>
</gene>
<dbReference type="GO" id="GO:0016787">
    <property type="term" value="F:hydrolase activity"/>
    <property type="evidence" value="ECO:0007669"/>
    <property type="project" value="UniProtKB-KW"/>
</dbReference>
<dbReference type="PROSITE" id="PS51462">
    <property type="entry name" value="NUDIX"/>
    <property type="match status" value="1"/>
</dbReference>
<dbReference type="PANTHER" id="PTHR43046">
    <property type="entry name" value="GDP-MANNOSE MANNOSYL HYDROLASE"/>
    <property type="match status" value="1"/>
</dbReference>
<protein>
    <recommendedName>
        <fullName evidence="3">Nudix hydrolase domain-containing protein</fullName>
    </recommendedName>
</protein>
<organism evidence="4 5">
    <name type="scientific">Candidatus Giovannonibacteria bacterium GW2011_GWA2_44_13b</name>
    <dbReference type="NCBI Taxonomy" id="1618647"/>
    <lineage>
        <taxon>Bacteria</taxon>
        <taxon>Candidatus Giovannoniibacteriota</taxon>
    </lineage>
</organism>
<sequence>MPKQKCTNKRVGTIFCNSRGNILLINRTKAPYGWSPPAGHVDKEEGNDFRKAAVRENLEEVGLSAKKLTLLLKRTFECGCNRRGGTWHRVYIFKARNWRGKVKASKKECRGYGWFSPAELAELSSRAELYMKGGISEKKWKKKPGLAVMWRKIFRNLSII</sequence>
<dbReference type="InterPro" id="IPR015797">
    <property type="entry name" value="NUDIX_hydrolase-like_dom_sf"/>
</dbReference>
<dbReference type="AlphaFoldDB" id="A0A0G1JZ81"/>
<proteinExistence type="predicted"/>
<comment type="caution">
    <text evidence="4">The sequence shown here is derived from an EMBL/GenBank/DDBJ whole genome shotgun (WGS) entry which is preliminary data.</text>
</comment>